<name>A0A3M0SP24_9CLOT</name>
<protein>
    <submittedName>
        <fullName evidence="1">AroM family protein</fullName>
    </submittedName>
</protein>
<reference evidence="1 2" key="1">
    <citation type="submission" date="2018-10" db="EMBL/GenBank/DDBJ databases">
        <title>Genome-centric metagenomics revealed C2 chemical producing, CO utilizing Clostridium with novel acetogenic gene cluster.</title>
        <authorList>
            <person name="Kang H."/>
            <person name="Park B."/>
            <person name="Choi I.G."/>
            <person name="Chang I.S."/>
        </authorList>
    </citation>
    <scope>NUCLEOTIDE SEQUENCE [LARGE SCALE GENOMIC DNA]</scope>
    <source>
        <strain evidence="1 2">H21-9</strain>
    </source>
</reference>
<dbReference type="RefSeq" id="WP_122059617.1">
    <property type="nucleotide sequence ID" value="NZ_RFAQ01000038.1"/>
</dbReference>
<sequence length="224" mass="25092">MKRKIGTITIGQSPRVDVVPEIKSVLGDNIEIVETGALDGLTKSEIESFKIEENDYILVSRLQDGTSVKFAERNILPRLQKCIEKLENSGVEIIVFICTGCFPPVFKSNRLLIYPQTILHSVVPNLASSNKIGVFTPLCNQIRQTYDKWSESGKDIEVVAASPYESIEKIKKAALDIKEKNVDVIVMDCIGYNLKMKNMVRDITGKPVILPRTLIGRIIKEMLD</sequence>
<proteinExistence type="predicted"/>
<gene>
    <name evidence="1" type="ORF">D9O40_11845</name>
</gene>
<dbReference type="EMBL" id="RFAQ01000038">
    <property type="protein sequence ID" value="RMC99534.1"/>
    <property type="molecule type" value="Genomic_DNA"/>
</dbReference>
<organism evidence="1 2">
    <name type="scientific">Clostridium autoethanogenum</name>
    <dbReference type="NCBI Taxonomy" id="84023"/>
    <lineage>
        <taxon>Bacteria</taxon>
        <taxon>Bacillati</taxon>
        <taxon>Bacillota</taxon>
        <taxon>Clostridia</taxon>
        <taxon>Eubacteriales</taxon>
        <taxon>Clostridiaceae</taxon>
        <taxon>Clostridium</taxon>
    </lineage>
</organism>
<dbReference type="Proteomes" id="UP000277999">
    <property type="component" value="Unassembled WGS sequence"/>
</dbReference>
<dbReference type="AlphaFoldDB" id="A0A3M0SP24"/>
<evidence type="ECO:0000313" key="1">
    <source>
        <dbReference type="EMBL" id="RMC99534.1"/>
    </source>
</evidence>
<accession>A0A3M0SP24</accession>
<comment type="caution">
    <text evidence="1">The sequence shown here is derived from an EMBL/GenBank/DDBJ whole genome shotgun (WGS) entry which is preliminary data.</text>
</comment>
<dbReference type="Pfam" id="PF07302">
    <property type="entry name" value="AroM"/>
    <property type="match status" value="1"/>
</dbReference>
<dbReference type="InterPro" id="IPR010843">
    <property type="entry name" value="Uncharacterised_AroM"/>
</dbReference>
<evidence type="ECO:0000313" key="2">
    <source>
        <dbReference type="Proteomes" id="UP000277999"/>
    </source>
</evidence>
<dbReference type="NCBIfam" id="NF007788">
    <property type="entry name" value="PRK10481.1"/>
    <property type="match status" value="1"/>
</dbReference>